<protein>
    <recommendedName>
        <fullName evidence="4 16">DNA polymerase I</fullName>
        <ecNumber evidence="3 16">2.7.7.7</ecNumber>
    </recommendedName>
</protein>
<dbReference type="SUPFAM" id="SSF53098">
    <property type="entry name" value="Ribonuclease H-like"/>
    <property type="match status" value="1"/>
</dbReference>
<evidence type="ECO:0000259" key="18">
    <source>
        <dbReference type="SMART" id="SM00474"/>
    </source>
</evidence>
<keyword evidence="12 17" id="KW-0239">DNA-directed DNA polymerase</keyword>
<evidence type="ECO:0000256" key="7">
    <source>
        <dbReference type="ARBA" id="ARBA00022705"/>
    </source>
</evidence>
<evidence type="ECO:0000256" key="13">
    <source>
        <dbReference type="ARBA" id="ARBA00023125"/>
    </source>
</evidence>
<dbReference type="InterPro" id="IPR002421">
    <property type="entry name" value="5-3_exonuclease"/>
</dbReference>
<dbReference type="SUPFAM" id="SSF56672">
    <property type="entry name" value="DNA/RNA polymerases"/>
    <property type="match status" value="1"/>
</dbReference>
<dbReference type="SMART" id="SM00482">
    <property type="entry name" value="POLAc"/>
    <property type="match status" value="1"/>
</dbReference>
<dbReference type="Gene3D" id="3.30.70.370">
    <property type="match status" value="1"/>
</dbReference>
<keyword evidence="9 17" id="KW-0227">DNA damage</keyword>
<dbReference type="SMART" id="SM00279">
    <property type="entry name" value="HhH2"/>
    <property type="match status" value="1"/>
</dbReference>
<keyword evidence="22" id="KW-1185">Reference proteome</keyword>
<comment type="subunit">
    <text evidence="2">Single-chain monomer with multiple functions.</text>
</comment>
<dbReference type="Pfam" id="PF01367">
    <property type="entry name" value="5_3_exonuc"/>
    <property type="match status" value="1"/>
</dbReference>
<dbReference type="SUPFAM" id="SSF88723">
    <property type="entry name" value="PIN domain-like"/>
    <property type="match status" value="1"/>
</dbReference>
<dbReference type="Pfam" id="PF01612">
    <property type="entry name" value="DNA_pol_A_exo1"/>
    <property type="match status" value="1"/>
</dbReference>
<dbReference type="RefSeq" id="WP_188451404.1">
    <property type="nucleotide sequence ID" value="NZ_BMFS01000003.1"/>
</dbReference>
<evidence type="ECO:0000256" key="16">
    <source>
        <dbReference type="NCBIfam" id="TIGR00593"/>
    </source>
</evidence>
<keyword evidence="10 17" id="KW-0378">Hydrolase</keyword>
<evidence type="ECO:0000256" key="4">
    <source>
        <dbReference type="ARBA" id="ARBA00020311"/>
    </source>
</evidence>
<dbReference type="PANTHER" id="PTHR10133:SF27">
    <property type="entry name" value="DNA POLYMERASE NU"/>
    <property type="match status" value="1"/>
</dbReference>
<evidence type="ECO:0000259" key="20">
    <source>
        <dbReference type="SMART" id="SM00482"/>
    </source>
</evidence>
<dbReference type="InterPro" id="IPR036279">
    <property type="entry name" value="5-3_exonuclease_C_sf"/>
</dbReference>
<evidence type="ECO:0000259" key="19">
    <source>
        <dbReference type="SMART" id="SM00475"/>
    </source>
</evidence>
<dbReference type="CDD" id="cd09898">
    <property type="entry name" value="H3TH_53EXO"/>
    <property type="match status" value="1"/>
</dbReference>
<proteinExistence type="inferred from homology"/>
<dbReference type="InterPro" id="IPR001098">
    <property type="entry name" value="DNA-dir_DNA_pol_A_palm_dom"/>
</dbReference>
<evidence type="ECO:0000313" key="22">
    <source>
        <dbReference type="Proteomes" id="UP000648722"/>
    </source>
</evidence>
<dbReference type="SMART" id="SM00475">
    <property type="entry name" value="53EXOc"/>
    <property type="match status" value="1"/>
</dbReference>
<dbReference type="Gene3D" id="1.20.1060.10">
    <property type="entry name" value="Taq DNA Polymerase, Chain T, domain 4"/>
    <property type="match status" value="1"/>
</dbReference>
<keyword evidence="5 17" id="KW-0808">Transferase</keyword>
<dbReference type="Proteomes" id="UP000648722">
    <property type="component" value="Unassembled WGS sequence"/>
</dbReference>
<evidence type="ECO:0000256" key="2">
    <source>
        <dbReference type="ARBA" id="ARBA00011541"/>
    </source>
</evidence>
<dbReference type="CDD" id="cd06139">
    <property type="entry name" value="DNA_polA_I_Ecoli_like_exo"/>
    <property type="match status" value="1"/>
</dbReference>
<comment type="caution">
    <text evidence="21">The sequence shown here is derived from an EMBL/GenBank/DDBJ whole genome shotgun (WGS) entry which is preliminary data.</text>
</comment>
<dbReference type="PRINTS" id="PR00868">
    <property type="entry name" value="DNAPOLI"/>
</dbReference>
<dbReference type="InterPro" id="IPR008918">
    <property type="entry name" value="HhH2"/>
</dbReference>
<dbReference type="Pfam" id="PF02739">
    <property type="entry name" value="5_3_exonuc_N"/>
    <property type="match status" value="1"/>
</dbReference>
<evidence type="ECO:0000313" key="21">
    <source>
        <dbReference type="EMBL" id="GGG95880.1"/>
    </source>
</evidence>
<comment type="similarity">
    <text evidence="1 17">Belongs to the DNA polymerase type-A family.</text>
</comment>
<dbReference type="Pfam" id="PF00476">
    <property type="entry name" value="DNA_pol_A"/>
    <property type="match status" value="1"/>
</dbReference>
<evidence type="ECO:0000256" key="17">
    <source>
        <dbReference type="RuleBase" id="RU004460"/>
    </source>
</evidence>
<dbReference type="EMBL" id="BMFS01000003">
    <property type="protein sequence ID" value="GGG95880.1"/>
    <property type="molecule type" value="Genomic_DNA"/>
</dbReference>
<accession>A0ABQ1XK69</accession>
<dbReference type="EC" id="2.7.7.7" evidence="3 16"/>
<gene>
    <name evidence="17" type="primary">polA</name>
    <name evidence="21" type="ORF">GCM10007420_09370</name>
</gene>
<dbReference type="InterPro" id="IPR019760">
    <property type="entry name" value="DNA-dir_DNA_pol_A_CS"/>
</dbReference>
<dbReference type="SMART" id="SM00474">
    <property type="entry name" value="35EXOc"/>
    <property type="match status" value="1"/>
</dbReference>
<dbReference type="NCBIfam" id="TIGR00593">
    <property type="entry name" value="pola"/>
    <property type="match status" value="1"/>
</dbReference>
<evidence type="ECO:0000256" key="1">
    <source>
        <dbReference type="ARBA" id="ARBA00007705"/>
    </source>
</evidence>
<name>A0ABQ1XK69_9PROT</name>
<dbReference type="Gene3D" id="3.30.420.10">
    <property type="entry name" value="Ribonuclease H-like superfamily/Ribonuclease H"/>
    <property type="match status" value="1"/>
</dbReference>
<comment type="function">
    <text evidence="17">In addition to polymerase activity, this DNA polymerase exhibits 3'-5' and 5'-3' exonuclease activity.</text>
</comment>
<evidence type="ECO:0000256" key="12">
    <source>
        <dbReference type="ARBA" id="ARBA00022932"/>
    </source>
</evidence>
<dbReference type="InterPro" id="IPR029060">
    <property type="entry name" value="PIN-like_dom_sf"/>
</dbReference>
<dbReference type="PANTHER" id="PTHR10133">
    <property type="entry name" value="DNA POLYMERASE I"/>
    <property type="match status" value="1"/>
</dbReference>
<evidence type="ECO:0000256" key="9">
    <source>
        <dbReference type="ARBA" id="ARBA00022763"/>
    </source>
</evidence>
<evidence type="ECO:0000256" key="15">
    <source>
        <dbReference type="ARBA" id="ARBA00049244"/>
    </source>
</evidence>
<feature type="domain" description="DNA-directed DNA polymerase family A palm" evidence="20">
    <location>
        <begin position="678"/>
        <end position="884"/>
    </location>
</feature>
<keyword evidence="6 17" id="KW-0548">Nucleotidyltransferase</keyword>
<keyword evidence="7 17" id="KW-0235">DNA replication</keyword>
<dbReference type="CDD" id="cd09859">
    <property type="entry name" value="PIN_53EXO"/>
    <property type="match status" value="1"/>
</dbReference>
<evidence type="ECO:0000256" key="11">
    <source>
        <dbReference type="ARBA" id="ARBA00022839"/>
    </source>
</evidence>
<evidence type="ECO:0000256" key="14">
    <source>
        <dbReference type="ARBA" id="ARBA00023204"/>
    </source>
</evidence>
<dbReference type="Gene3D" id="1.10.150.20">
    <property type="entry name" value="5' to 3' exonuclease, C-terminal subdomain"/>
    <property type="match status" value="2"/>
</dbReference>
<dbReference type="InterPro" id="IPR036397">
    <property type="entry name" value="RNaseH_sf"/>
</dbReference>
<evidence type="ECO:0000256" key="3">
    <source>
        <dbReference type="ARBA" id="ARBA00012417"/>
    </source>
</evidence>
<dbReference type="Gene3D" id="3.40.50.1010">
    <property type="entry name" value="5'-nuclease"/>
    <property type="match status" value="1"/>
</dbReference>
<dbReference type="InterPro" id="IPR020045">
    <property type="entry name" value="DNA_polI_H3TH"/>
</dbReference>
<dbReference type="CDD" id="cd08637">
    <property type="entry name" value="DNA_pol_A_pol_I_C"/>
    <property type="match status" value="1"/>
</dbReference>
<dbReference type="InterPro" id="IPR012337">
    <property type="entry name" value="RNaseH-like_sf"/>
</dbReference>
<keyword evidence="11 17" id="KW-0269">Exonuclease</keyword>
<dbReference type="InterPro" id="IPR018320">
    <property type="entry name" value="DNA_polymerase_1"/>
</dbReference>
<dbReference type="InterPro" id="IPR002298">
    <property type="entry name" value="DNA_polymerase_A"/>
</dbReference>
<keyword evidence="13 17" id="KW-0238">DNA-binding</keyword>
<evidence type="ECO:0000256" key="5">
    <source>
        <dbReference type="ARBA" id="ARBA00022679"/>
    </source>
</evidence>
<evidence type="ECO:0000256" key="10">
    <source>
        <dbReference type="ARBA" id="ARBA00022801"/>
    </source>
</evidence>
<dbReference type="InterPro" id="IPR043502">
    <property type="entry name" value="DNA/RNA_pol_sf"/>
</dbReference>
<keyword evidence="8" id="KW-0540">Nuclease</keyword>
<dbReference type="NCBIfam" id="NF004397">
    <property type="entry name" value="PRK05755.1"/>
    <property type="match status" value="1"/>
</dbReference>
<dbReference type="PROSITE" id="PS00447">
    <property type="entry name" value="DNA_POLYMERASE_A"/>
    <property type="match status" value="1"/>
</dbReference>
<dbReference type="InterPro" id="IPR002562">
    <property type="entry name" value="3'-5'_exonuclease_dom"/>
</dbReference>
<feature type="domain" description="5'-3' exonuclease" evidence="19">
    <location>
        <begin position="11"/>
        <end position="270"/>
    </location>
</feature>
<dbReference type="SUPFAM" id="SSF47807">
    <property type="entry name" value="5' to 3' exonuclease, C-terminal subdomain"/>
    <property type="match status" value="1"/>
</dbReference>
<keyword evidence="14 17" id="KW-0234">DNA repair</keyword>
<reference evidence="22" key="1">
    <citation type="journal article" date="2019" name="Int. J. Syst. Evol. Microbiol.">
        <title>The Global Catalogue of Microorganisms (GCM) 10K type strain sequencing project: providing services to taxonomists for standard genome sequencing and annotation.</title>
        <authorList>
            <consortium name="The Broad Institute Genomics Platform"/>
            <consortium name="The Broad Institute Genome Sequencing Center for Infectious Disease"/>
            <person name="Wu L."/>
            <person name="Ma J."/>
        </authorList>
    </citation>
    <scope>NUCLEOTIDE SEQUENCE [LARGE SCALE GENOMIC DNA]</scope>
    <source>
        <strain evidence="22">CGMCC 1.12766</strain>
    </source>
</reference>
<evidence type="ECO:0000256" key="6">
    <source>
        <dbReference type="ARBA" id="ARBA00022695"/>
    </source>
</evidence>
<comment type="catalytic activity">
    <reaction evidence="15 17">
        <text>DNA(n) + a 2'-deoxyribonucleoside 5'-triphosphate = DNA(n+1) + diphosphate</text>
        <dbReference type="Rhea" id="RHEA:22508"/>
        <dbReference type="Rhea" id="RHEA-COMP:17339"/>
        <dbReference type="Rhea" id="RHEA-COMP:17340"/>
        <dbReference type="ChEBI" id="CHEBI:33019"/>
        <dbReference type="ChEBI" id="CHEBI:61560"/>
        <dbReference type="ChEBI" id="CHEBI:173112"/>
        <dbReference type="EC" id="2.7.7.7"/>
    </reaction>
</comment>
<dbReference type="InterPro" id="IPR020046">
    <property type="entry name" value="5-3_exonucl_a-hlix_arch_N"/>
</dbReference>
<evidence type="ECO:0000256" key="8">
    <source>
        <dbReference type="ARBA" id="ARBA00022722"/>
    </source>
</evidence>
<organism evidence="21 22">
    <name type="scientific">Glycocaulis albus</name>
    <dbReference type="NCBI Taxonomy" id="1382801"/>
    <lineage>
        <taxon>Bacteria</taxon>
        <taxon>Pseudomonadati</taxon>
        <taxon>Pseudomonadota</taxon>
        <taxon>Alphaproteobacteria</taxon>
        <taxon>Maricaulales</taxon>
        <taxon>Maricaulaceae</taxon>
        <taxon>Glycocaulis</taxon>
    </lineage>
</organism>
<sequence>MATKRPVTKDSHVYLVDGSGYIFRAYHALPPLTRSDGTPVGAVQGFCNMLWKLLEDLKGEDQPTHLAVIFDHSAKTFRNDLYPLYKAHRPEPPEDLRPQFAIIRDATKAFDLPSIEMDGFEADDLIATYARQAAQKGARVTIASSDKDLMQLVNDQVTLLDPMKVRRIGDAEVREKFGVGPDRVIDVQALAGDSVDNVPGVPGIGIKTAAELINTYGDLETLLARAEEIKQPARRTKLIENAENARISKLLVTLKDDIETPDPLEDFGAADPDGEKLIAFLRSMEFRTITRRVEEALGAGPADETGDATAPIDRSGYACVQTVDALKDWIARAKAARVIAIDTETDALSATAAGLVGISIAVKPGEACYIPLAHLGGDLADGGGRPEQIEMAEAIGLLKPLLEDRAILKVGQNIKYDLAVLARQGINMAPVDDTMLISYVQEAGLHGHGMDELSELHLGHKPVAFKEVAGTGKNQKHFGEIDLKRATEYAAEDADITLRLYELLKPGLAGKGLATVYETLERPMPAVLAKMELNGIKVDVAQLSRLSSEFAQRMAQAEEEAFEAAGTRFNLGSPKQIGDIIFGEMGLPGGKKTKTGAWSTDASVLEELANEGHALPRALLTWRQFAKLKSTYSDALKEAINPHTGRVHTSFSLAATTTGRLSSSEPNLQNIPIRTEEGRLIREAFVAEKGHVLVAADYSQIELRLLAHIAGVDALKDAFRAGQDIHAMTASEMFGVPLDQMDGATRRKAKAINFGIIYGISAFGLANNLGIKRDEAKAYIESYFEKFPGIASYMDAMKETARGQGYIETVFGRRCHFPGIKDKNPAMRQFAERQAINAPIQGSAADIIRRAMARMDAAIEDAGLKARMLLQVHDELVFECPEDEAEKLIPLVQSVMGEAALPAVDLSVPLVVEAKAALTWGQAH</sequence>
<feature type="domain" description="3'-5' exonuclease" evidence="18">
    <location>
        <begin position="317"/>
        <end position="509"/>
    </location>
</feature>